<dbReference type="AlphaFoldDB" id="A0A6S6WB76"/>
<accession>A0A6S6WB76</accession>
<name>A0A6S6WB76_9PLEO</name>
<dbReference type="EMBL" id="HG992984">
    <property type="protein sequence ID" value="CAE7202995.1"/>
    <property type="molecule type" value="Genomic_DNA"/>
</dbReference>
<evidence type="ECO:0000313" key="1">
    <source>
        <dbReference type="EMBL" id="CAE7202995.1"/>
    </source>
</evidence>
<gene>
    <name evidence="1" type="ORF">PTTW11_09151</name>
</gene>
<evidence type="ECO:0008006" key="3">
    <source>
        <dbReference type="Google" id="ProtNLM"/>
    </source>
</evidence>
<sequence>MAILRKRCLFTEASDSEQEQGNTPPPICSLRKVPQFRHDSESDVNNTRFESPGKRMRRVHNVASDPVPASHIAPAAASTLRIPPELILAVLQYADPAEIAGLRLLSSGIKKDIDTYLLHHTVQRVELIGYLGPKKDRLLERLASEDYWGFALLVEREGDEDDEPGNGLFIRATNWKLVLMNFFREERALKSLMEETKEDEYTYNHLEDSLRHIRRKRFRSKLDKNHPEDCRTIWKIDHMSTLWNKHTYFLLEGAYRKMELAERYAVRTLMLLRKEASMPNRKRDALNKIVAERAAMRKGLQQVDQLFKNWQEHLLALPYLSLERLHLDEDFDSNPLTWSKRVIYRELDSLTRWKRQKPVIEPIASVLDAANAAATLDEAAFDDDGSEYDF</sequence>
<proteinExistence type="predicted"/>
<protein>
    <recommendedName>
        <fullName evidence="3">F-box domain-containing protein</fullName>
    </recommendedName>
</protein>
<dbReference type="Proteomes" id="UP000472372">
    <property type="component" value="Chromosome 8"/>
</dbReference>
<reference evidence="1" key="1">
    <citation type="submission" date="2021-02" db="EMBL/GenBank/DDBJ databases">
        <authorList>
            <person name="Syme A R."/>
            <person name="Syme A R."/>
            <person name="Moolhuijzen P."/>
        </authorList>
    </citation>
    <scope>NUCLEOTIDE SEQUENCE</scope>
    <source>
        <strain evidence="1">W1-1</strain>
    </source>
</reference>
<organism evidence="1 2">
    <name type="scientific">Pyrenophora teres f. teres</name>
    <dbReference type="NCBI Taxonomy" id="97479"/>
    <lineage>
        <taxon>Eukaryota</taxon>
        <taxon>Fungi</taxon>
        <taxon>Dikarya</taxon>
        <taxon>Ascomycota</taxon>
        <taxon>Pezizomycotina</taxon>
        <taxon>Dothideomycetes</taxon>
        <taxon>Pleosporomycetidae</taxon>
        <taxon>Pleosporales</taxon>
        <taxon>Pleosporineae</taxon>
        <taxon>Pleosporaceae</taxon>
        <taxon>Pyrenophora</taxon>
    </lineage>
</organism>
<evidence type="ECO:0000313" key="2">
    <source>
        <dbReference type="Proteomes" id="UP000472372"/>
    </source>
</evidence>